<sequence length="201" mass="21993">MRRLREATARVWADKLRAREAAADQIRQRRAAEAEVQSSRDTVQPGRSLLDRIQLPLPVPQWATTSSSSYDEELGPPGTPMLFGETLAYNDHTSDRPSPVKSPTPLPRTPEASFGGDLASPFPSPILTEGLGRPLQVATLEQAEIYVRRPSAPHVEPTLADYLPSPAPEAVSPPCTRSMTQDPDIGTQILLLASTAYQFRI</sequence>
<comment type="caution">
    <text evidence="2">The sequence shown here is derived from an EMBL/GenBank/DDBJ whole genome shotgun (WGS) entry which is preliminary data.</text>
</comment>
<protein>
    <submittedName>
        <fullName evidence="2">Uncharacterized protein</fullName>
    </submittedName>
</protein>
<dbReference type="AlphaFoldDB" id="A0A550C0E0"/>
<dbReference type="Proteomes" id="UP000320762">
    <property type="component" value="Unassembled WGS sequence"/>
</dbReference>
<dbReference type="EMBL" id="VDMD01000037">
    <property type="protein sequence ID" value="TRM58267.1"/>
    <property type="molecule type" value="Genomic_DNA"/>
</dbReference>
<organism evidence="2 3">
    <name type="scientific">Schizophyllum amplum</name>
    <dbReference type="NCBI Taxonomy" id="97359"/>
    <lineage>
        <taxon>Eukaryota</taxon>
        <taxon>Fungi</taxon>
        <taxon>Dikarya</taxon>
        <taxon>Basidiomycota</taxon>
        <taxon>Agaricomycotina</taxon>
        <taxon>Agaricomycetes</taxon>
        <taxon>Agaricomycetidae</taxon>
        <taxon>Agaricales</taxon>
        <taxon>Schizophyllaceae</taxon>
        <taxon>Schizophyllum</taxon>
    </lineage>
</organism>
<accession>A0A550C0E0</accession>
<feature type="region of interest" description="Disordered" evidence="1">
    <location>
        <begin position="89"/>
        <end position="112"/>
    </location>
</feature>
<name>A0A550C0E0_9AGAR</name>
<evidence type="ECO:0000256" key="1">
    <source>
        <dbReference type="SAM" id="MobiDB-lite"/>
    </source>
</evidence>
<evidence type="ECO:0000313" key="2">
    <source>
        <dbReference type="EMBL" id="TRM58267.1"/>
    </source>
</evidence>
<reference evidence="2 3" key="1">
    <citation type="journal article" date="2019" name="New Phytol.">
        <title>Comparative genomics reveals unique wood-decay strategies and fruiting body development in the Schizophyllaceae.</title>
        <authorList>
            <person name="Almasi E."/>
            <person name="Sahu N."/>
            <person name="Krizsan K."/>
            <person name="Balint B."/>
            <person name="Kovacs G.M."/>
            <person name="Kiss B."/>
            <person name="Cseklye J."/>
            <person name="Drula E."/>
            <person name="Henrissat B."/>
            <person name="Nagy I."/>
            <person name="Chovatia M."/>
            <person name="Adam C."/>
            <person name="LaButti K."/>
            <person name="Lipzen A."/>
            <person name="Riley R."/>
            <person name="Grigoriev I.V."/>
            <person name="Nagy L.G."/>
        </authorList>
    </citation>
    <scope>NUCLEOTIDE SEQUENCE [LARGE SCALE GENOMIC DNA]</scope>
    <source>
        <strain evidence="2 3">NL-1724</strain>
    </source>
</reference>
<proteinExistence type="predicted"/>
<evidence type="ECO:0000313" key="3">
    <source>
        <dbReference type="Proteomes" id="UP000320762"/>
    </source>
</evidence>
<gene>
    <name evidence="2" type="ORF">BD626DRAFT_186352</name>
</gene>
<keyword evidence="3" id="KW-1185">Reference proteome</keyword>